<feature type="compositionally biased region" description="Low complexity" evidence="1">
    <location>
        <begin position="108"/>
        <end position="141"/>
    </location>
</feature>
<keyword evidence="2" id="KW-0732">Signal</keyword>
<evidence type="ECO:0000313" key="4">
    <source>
        <dbReference type="Proteomes" id="UP000193218"/>
    </source>
</evidence>
<evidence type="ECO:0000256" key="1">
    <source>
        <dbReference type="SAM" id="MobiDB-lite"/>
    </source>
</evidence>
<dbReference type="AlphaFoldDB" id="A0A1Y1U886"/>
<proteinExistence type="predicted"/>
<evidence type="ECO:0000313" key="3">
    <source>
        <dbReference type="EMBL" id="ORX34228.1"/>
    </source>
</evidence>
<organism evidence="3 4">
    <name type="scientific">Kockovaella imperatae</name>
    <dbReference type="NCBI Taxonomy" id="4999"/>
    <lineage>
        <taxon>Eukaryota</taxon>
        <taxon>Fungi</taxon>
        <taxon>Dikarya</taxon>
        <taxon>Basidiomycota</taxon>
        <taxon>Agaricomycotina</taxon>
        <taxon>Tremellomycetes</taxon>
        <taxon>Tremellales</taxon>
        <taxon>Cuniculitremaceae</taxon>
        <taxon>Kockovaella</taxon>
    </lineage>
</organism>
<evidence type="ECO:0000256" key="2">
    <source>
        <dbReference type="SAM" id="SignalP"/>
    </source>
</evidence>
<keyword evidence="4" id="KW-1185">Reference proteome</keyword>
<feature type="chain" id="PRO_5013390677" evidence="2">
    <location>
        <begin position="24"/>
        <end position="206"/>
    </location>
</feature>
<sequence length="206" mass="22397">MGFEGPFFIVSLSWRLLLESLWSDHKTCSWTLAEVISVSTSPIPLLPLPANIEYLSTYPAHRPPRPCRFTMPIKRSFSMTPSPAPSSASSESAAYSPSPKKIKKETLTSDTSSPTTPKTPKSNSTATKSSKTPKTSKTGSKAQENGTWTAEKRGIFIDEIIAAGYKGAELDSLADKLNLSKRQLIDQLVPNRNNLRGKAVKGAKGE</sequence>
<feature type="signal peptide" evidence="2">
    <location>
        <begin position="1"/>
        <end position="23"/>
    </location>
</feature>
<name>A0A1Y1U886_9TREE</name>
<reference evidence="3 4" key="1">
    <citation type="submission" date="2017-03" db="EMBL/GenBank/DDBJ databases">
        <title>Widespread Adenine N6-methylation of Active Genes in Fungi.</title>
        <authorList>
            <consortium name="DOE Joint Genome Institute"/>
            <person name="Mondo S.J."/>
            <person name="Dannebaum R.O."/>
            <person name="Kuo R.C."/>
            <person name="Louie K.B."/>
            <person name="Bewick A.J."/>
            <person name="Labutti K."/>
            <person name="Haridas S."/>
            <person name="Kuo A."/>
            <person name="Salamov A."/>
            <person name="Ahrendt S.R."/>
            <person name="Lau R."/>
            <person name="Bowen B.P."/>
            <person name="Lipzen A."/>
            <person name="Sullivan W."/>
            <person name="Andreopoulos W.B."/>
            <person name="Clum A."/>
            <person name="Lindquist E."/>
            <person name="Daum C."/>
            <person name="Northen T.R."/>
            <person name="Ramamoorthy G."/>
            <person name="Schmitz R.J."/>
            <person name="Gryganskyi A."/>
            <person name="Culley D."/>
            <person name="Magnuson J."/>
            <person name="James T.Y."/>
            <person name="O'Malley M.A."/>
            <person name="Stajich J.E."/>
            <person name="Spatafora J.W."/>
            <person name="Visel A."/>
            <person name="Grigoriev I.V."/>
        </authorList>
    </citation>
    <scope>NUCLEOTIDE SEQUENCE [LARGE SCALE GENOMIC DNA]</scope>
    <source>
        <strain evidence="3 4">NRRL Y-17943</strain>
    </source>
</reference>
<protein>
    <submittedName>
        <fullName evidence="3">Uncharacterized protein</fullName>
    </submittedName>
</protein>
<dbReference type="EMBL" id="NBSH01000015">
    <property type="protein sequence ID" value="ORX34228.1"/>
    <property type="molecule type" value="Genomic_DNA"/>
</dbReference>
<gene>
    <name evidence="3" type="ORF">BD324DRAFT_683654</name>
</gene>
<feature type="compositionally biased region" description="Low complexity" evidence="1">
    <location>
        <begin position="78"/>
        <end position="99"/>
    </location>
</feature>
<dbReference type="RefSeq" id="XP_021868506.1">
    <property type="nucleotide sequence ID" value="XM_022019195.1"/>
</dbReference>
<comment type="caution">
    <text evidence="3">The sequence shown here is derived from an EMBL/GenBank/DDBJ whole genome shotgun (WGS) entry which is preliminary data.</text>
</comment>
<dbReference type="Proteomes" id="UP000193218">
    <property type="component" value="Unassembled WGS sequence"/>
</dbReference>
<dbReference type="InParanoid" id="A0A1Y1U886"/>
<dbReference type="OrthoDB" id="2564973at2759"/>
<dbReference type="GeneID" id="33561004"/>
<feature type="region of interest" description="Disordered" evidence="1">
    <location>
        <begin position="78"/>
        <end position="146"/>
    </location>
</feature>
<accession>A0A1Y1U886</accession>